<dbReference type="EMBL" id="VENP01000015">
    <property type="protein sequence ID" value="TNU75825.1"/>
    <property type="molecule type" value="Genomic_DNA"/>
</dbReference>
<feature type="transmembrane region" description="Helical" evidence="9">
    <location>
        <begin position="27"/>
        <end position="44"/>
    </location>
</feature>
<dbReference type="InterPro" id="IPR002549">
    <property type="entry name" value="AI-2E-like"/>
</dbReference>
<keyword evidence="5 9" id="KW-0812">Transmembrane</keyword>
<evidence type="ECO:0000256" key="8">
    <source>
        <dbReference type="SAM" id="MobiDB-lite"/>
    </source>
</evidence>
<evidence type="ECO:0000256" key="1">
    <source>
        <dbReference type="ARBA" id="ARBA00004651"/>
    </source>
</evidence>
<evidence type="ECO:0000256" key="6">
    <source>
        <dbReference type="ARBA" id="ARBA00022989"/>
    </source>
</evidence>
<comment type="caution">
    <text evidence="10">The sequence shown here is derived from an EMBL/GenBank/DDBJ whole genome shotgun (WGS) entry which is preliminary data.</text>
</comment>
<feature type="transmembrane region" description="Helical" evidence="9">
    <location>
        <begin position="288"/>
        <end position="315"/>
    </location>
</feature>
<evidence type="ECO:0000256" key="9">
    <source>
        <dbReference type="SAM" id="Phobius"/>
    </source>
</evidence>
<dbReference type="PANTHER" id="PTHR21716">
    <property type="entry name" value="TRANSMEMBRANE PROTEIN"/>
    <property type="match status" value="1"/>
</dbReference>
<keyword evidence="6 9" id="KW-1133">Transmembrane helix</keyword>
<keyword evidence="11" id="KW-1185">Reference proteome</keyword>
<name>A0A5C5BCN4_9MICO</name>
<dbReference type="GO" id="GO:0005886">
    <property type="term" value="C:plasma membrane"/>
    <property type="evidence" value="ECO:0007669"/>
    <property type="project" value="UniProtKB-SubCell"/>
</dbReference>
<accession>A0A5C5BCN4</accession>
<feature type="transmembrane region" description="Helical" evidence="9">
    <location>
        <begin position="244"/>
        <end position="268"/>
    </location>
</feature>
<comment type="similarity">
    <text evidence="2">Belongs to the autoinducer-2 exporter (AI-2E) (TC 2.A.86) family.</text>
</comment>
<dbReference type="AlphaFoldDB" id="A0A5C5BCN4"/>
<evidence type="ECO:0000256" key="2">
    <source>
        <dbReference type="ARBA" id="ARBA00009773"/>
    </source>
</evidence>
<evidence type="ECO:0000313" key="11">
    <source>
        <dbReference type="Proteomes" id="UP000313849"/>
    </source>
</evidence>
<feature type="region of interest" description="Disordered" evidence="8">
    <location>
        <begin position="334"/>
        <end position="353"/>
    </location>
</feature>
<protein>
    <submittedName>
        <fullName evidence="10">AI-2E family transporter</fullName>
    </submittedName>
</protein>
<organism evidence="10 11">
    <name type="scientific">Miniimonas arenae</name>
    <dbReference type="NCBI Taxonomy" id="676201"/>
    <lineage>
        <taxon>Bacteria</taxon>
        <taxon>Bacillati</taxon>
        <taxon>Actinomycetota</taxon>
        <taxon>Actinomycetes</taxon>
        <taxon>Micrococcales</taxon>
        <taxon>Beutenbergiaceae</taxon>
        <taxon>Miniimonas</taxon>
    </lineage>
</organism>
<feature type="transmembrane region" description="Helical" evidence="9">
    <location>
        <begin position="51"/>
        <end position="72"/>
    </location>
</feature>
<feature type="transmembrane region" description="Helical" evidence="9">
    <location>
        <begin position="194"/>
        <end position="213"/>
    </location>
</feature>
<keyword evidence="4" id="KW-1003">Cell membrane</keyword>
<evidence type="ECO:0000256" key="4">
    <source>
        <dbReference type="ARBA" id="ARBA00022475"/>
    </source>
</evidence>
<dbReference type="PANTHER" id="PTHR21716:SF53">
    <property type="entry name" value="PERMEASE PERM-RELATED"/>
    <property type="match status" value="1"/>
</dbReference>
<dbReference type="GO" id="GO:0055085">
    <property type="term" value="P:transmembrane transport"/>
    <property type="evidence" value="ECO:0007669"/>
    <property type="project" value="TreeGrafter"/>
</dbReference>
<evidence type="ECO:0000256" key="7">
    <source>
        <dbReference type="ARBA" id="ARBA00023136"/>
    </source>
</evidence>
<dbReference type="OrthoDB" id="5242074at2"/>
<comment type="subcellular location">
    <subcellularLocation>
        <location evidence="1">Cell membrane</location>
        <topology evidence="1">Multi-pass membrane protein</topology>
    </subcellularLocation>
</comment>
<reference evidence="10 11" key="1">
    <citation type="submission" date="2019-06" db="EMBL/GenBank/DDBJ databases">
        <title>Draft genome sequence of Miniimonas arenae KCTC 19750T isolated from sea sand.</title>
        <authorList>
            <person name="Park S.-J."/>
        </authorList>
    </citation>
    <scope>NUCLEOTIDE SEQUENCE [LARGE SCALE GENOMIC DNA]</scope>
    <source>
        <strain evidence="10 11">KCTC 19750</strain>
    </source>
</reference>
<proteinExistence type="inferred from homology"/>
<keyword evidence="3" id="KW-0813">Transport</keyword>
<gene>
    <name evidence="10" type="ORF">FH969_05630</name>
</gene>
<feature type="transmembrane region" description="Helical" evidence="9">
    <location>
        <begin position="128"/>
        <end position="153"/>
    </location>
</feature>
<dbReference type="Proteomes" id="UP000313849">
    <property type="component" value="Unassembled WGS sequence"/>
</dbReference>
<feature type="transmembrane region" description="Helical" evidence="9">
    <location>
        <begin position="219"/>
        <end position="237"/>
    </location>
</feature>
<keyword evidence="7 9" id="KW-0472">Membrane</keyword>
<evidence type="ECO:0000313" key="10">
    <source>
        <dbReference type="EMBL" id="TNU75825.1"/>
    </source>
</evidence>
<evidence type="ECO:0000256" key="3">
    <source>
        <dbReference type="ARBA" id="ARBA00022448"/>
    </source>
</evidence>
<evidence type="ECO:0000256" key="5">
    <source>
        <dbReference type="ARBA" id="ARBA00022692"/>
    </source>
</evidence>
<sequence>MAALTVFVAIGVWNAMSSLSGLLVNLLIAFFVALALEPMVLGLVRHGWRRGAAAAVALLGTIVVVIVVMALFGNLFVQQLIELFGAIPEAYASVTAWIEGHFDVVVPGSDEVLDEIVSQWGQDVASGALLVGVTLVSGVFAALTIGLVTYYLLAAGPRFRAAICRYLTPNRQTEVLRLWEITQAKVSDFISSRVVLAAFCTVATGIFLLIARVPYALPLALFTGLVSQFVPTIGTYLGGALPAVVALTSNGLTTALVVVAFVIAYQQVENLYLSPKVSAQALEMNPAVSFVAVLAFGAVFGALGAFLALPVAATIQAVGNTYLRRHELVASPMLADPGHGGRADHGGEGTPAG</sequence>
<dbReference type="Pfam" id="PF01594">
    <property type="entry name" value="AI-2E_transport"/>
    <property type="match status" value="1"/>
</dbReference>